<protein>
    <recommendedName>
        <fullName evidence="18">Dystrophin</fullName>
    </recommendedName>
</protein>
<evidence type="ECO:0000256" key="11">
    <source>
        <dbReference type="ARBA" id="ARBA00023212"/>
    </source>
</evidence>
<dbReference type="AlphaFoldDB" id="A0A2T7NRB7"/>
<proteinExistence type="predicted"/>
<keyword evidence="7" id="KW-0862">Zinc</keyword>
<dbReference type="InterPro" id="IPR036020">
    <property type="entry name" value="WW_dom_sf"/>
</dbReference>
<dbReference type="InterPro" id="IPR011992">
    <property type="entry name" value="EF-hand-dom_pair"/>
</dbReference>
<dbReference type="GO" id="GO:0099536">
    <property type="term" value="P:synaptic signaling"/>
    <property type="evidence" value="ECO:0007669"/>
    <property type="project" value="TreeGrafter"/>
</dbReference>
<dbReference type="Pfam" id="PF09068">
    <property type="entry name" value="EF-hand_2"/>
    <property type="match status" value="1"/>
</dbReference>
<evidence type="ECO:0000256" key="7">
    <source>
        <dbReference type="ARBA" id="ARBA00022833"/>
    </source>
</evidence>
<feature type="compositionally biased region" description="Polar residues" evidence="13">
    <location>
        <begin position="418"/>
        <end position="436"/>
    </location>
</feature>
<organism evidence="16 17">
    <name type="scientific">Pomacea canaliculata</name>
    <name type="common">Golden apple snail</name>
    <dbReference type="NCBI Taxonomy" id="400727"/>
    <lineage>
        <taxon>Eukaryota</taxon>
        <taxon>Metazoa</taxon>
        <taxon>Spiralia</taxon>
        <taxon>Lophotrochozoa</taxon>
        <taxon>Mollusca</taxon>
        <taxon>Gastropoda</taxon>
        <taxon>Caenogastropoda</taxon>
        <taxon>Architaenioglossa</taxon>
        <taxon>Ampullarioidea</taxon>
        <taxon>Ampullariidae</taxon>
        <taxon>Pomacea</taxon>
    </lineage>
</organism>
<evidence type="ECO:0000256" key="9">
    <source>
        <dbReference type="ARBA" id="ARBA00023136"/>
    </source>
</evidence>
<dbReference type="SUPFAM" id="SSF51045">
    <property type="entry name" value="WW domain"/>
    <property type="match status" value="1"/>
</dbReference>
<dbReference type="InterPro" id="IPR043145">
    <property type="entry name" value="Znf_ZZ_sf"/>
</dbReference>
<dbReference type="STRING" id="400727.A0A2T7NRB7"/>
<dbReference type="PROSITE" id="PS01159">
    <property type="entry name" value="WW_DOMAIN_1"/>
    <property type="match status" value="1"/>
</dbReference>
<dbReference type="PANTHER" id="PTHR12268">
    <property type="entry name" value="E3 UBIQUITIN-PROTEIN LIGASE KCMF1"/>
    <property type="match status" value="1"/>
</dbReference>
<evidence type="ECO:0000256" key="5">
    <source>
        <dbReference type="ARBA" id="ARBA00022723"/>
    </source>
</evidence>
<dbReference type="InterPro" id="IPR000433">
    <property type="entry name" value="Znf_ZZ"/>
</dbReference>
<evidence type="ECO:0000256" key="6">
    <source>
        <dbReference type="ARBA" id="ARBA00022771"/>
    </source>
</evidence>
<feature type="region of interest" description="Disordered" evidence="13">
    <location>
        <begin position="654"/>
        <end position="673"/>
    </location>
</feature>
<dbReference type="SUPFAM" id="SSF47473">
    <property type="entry name" value="EF-hand"/>
    <property type="match status" value="1"/>
</dbReference>
<evidence type="ECO:0000256" key="10">
    <source>
        <dbReference type="ARBA" id="ARBA00023203"/>
    </source>
</evidence>
<evidence type="ECO:0000256" key="3">
    <source>
        <dbReference type="ARBA" id="ARBA00022475"/>
    </source>
</evidence>
<keyword evidence="9" id="KW-0472">Membrane</keyword>
<feature type="compositionally biased region" description="Basic and acidic residues" evidence="13">
    <location>
        <begin position="305"/>
        <end position="314"/>
    </location>
</feature>
<comment type="caution">
    <text evidence="16">The sequence shown here is derived from an EMBL/GenBank/DDBJ whole genome shotgun (WGS) entry which is preliminary data.</text>
</comment>
<dbReference type="SUPFAM" id="SSF57850">
    <property type="entry name" value="RING/U-box"/>
    <property type="match status" value="1"/>
</dbReference>
<dbReference type="PANTHER" id="PTHR12268:SF14">
    <property type="entry name" value="DYSTROPHIN-1"/>
    <property type="match status" value="1"/>
</dbReference>
<dbReference type="SMART" id="SM00291">
    <property type="entry name" value="ZnF_ZZ"/>
    <property type="match status" value="1"/>
</dbReference>
<evidence type="ECO:0000259" key="15">
    <source>
        <dbReference type="PROSITE" id="PS50135"/>
    </source>
</evidence>
<dbReference type="SMART" id="SM00456">
    <property type="entry name" value="WW"/>
    <property type="match status" value="1"/>
</dbReference>
<dbReference type="Gene3D" id="1.10.238.10">
    <property type="entry name" value="EF-hand"/>
    <property type="match status" value="1"/>
</dbReference>
<accession>A0A2T7NRB7</accession>
<keyword evidence="6 12" id="KW-0863">Zinc-finger</keyword>
<evidence type="ECO:0008006" key="18">
    <source>
        <dbReference type="Google" id="ProtNLM"/>
    </source>
</evidence>
<dbReference type="OrthoDB" id="10057795at2759"/>
<feature type="region of interest" description="Disordered" evidence="13">
    <location>
        <begin position="418"/>
        <end position="443"/>
    </location>
</feature>
<dbReference type="PROSITE" id="PS50020">
    <property type="entry name" value="WW_DOMAIN_2"/>
    <property type="match status" value="1"/>
</dbReference>
<feature type="domain" description="WW" evidence="14">
    <location>
        <begin position="16"/>
        <end position="44"/>
    </location>
</feature>
<name>A0A2T7NRB7_POMCA</name>
<dbReference type="InterPro" id="IPR050774">
    <property type="entry name" value="KCMF1/Dystrophin"/>
</dbReference>
<comment type="subcellular location">
    <subcellularLocation>
        <location evidence="2">Cell membrane</location>
        <location evidence="2">Sarcolemma</location>
        <topology evidence="2">Peripheral membrane protein</topology>
        <orientation evidence="2">Cytoplasmic side</orientation>
    </subcellularLocation>
    <subcellularLocation>
        <location evidence="1">Cytoplasm</location>
        <location evidence="1">Cytoskeleton</location>
    </subcellularLocation>
</comment>
<keyword evidence="3" id="KW-1003">Cell membrane</keyword>
<evidence type="ECO:0000256" key="8">
    <source>
        <dbReference type="ARBA" id="ARBA00022837"/>
    </source>
</evidence>
<keyword evidence="17" id="KW-1185">Reference proteome</keyword>
<evidence type="ECO:0000256" key="13">
    <source>
        <dbReference type="SAM" id="MobiDB-lite"/>
    </source>
</evidence>
<dbReference type="GO" id="GO:0008270">
    <property type="term" value="F:zinc ion binding"/>
    <property type="evidence" value="ECO:0007669"/>
    <property type="project" value="UniProtKB-KW"/>
</dbReference>
<feature type="domain" description="ZZ-type" evidence="15">
    <location>
        <begin position="175"/>
        <end position="231"/>
    </location>
</feature>
<gene>
    <name evidence="16" type="ORF">C0Q70_16998</name>
</gene>
<dbReference type="GO" id="GO:0042383">
    <property type="term" value="C:sarcolemma"/>
    <property type="evidence" value="ECO:0007669"/>
    <property type="project" value="UniProtKB-SubCell"/>
</dbReference>
<feature type="region of interest" description="Disordered" evidence="13">
    <location>
        <begin position="301"/>
        <end position="336"/>
    </location>
</feature>
<dbReference type="Pfam" id="PF00569">
    <property type="entry name" value="ZZ"/>
    <property type="match status" value="1"/>
</dbReference>
<dbReference type="Gene3D" id="2.20.70.10">
    <property type="match status" value="1"/>
</dbReference>
<dbReference type="PROSITE" id="PS50135">
    <property type="entry name" value="ZF_ZZ_2"/>
    <property type="match status" value="1"/>
</dbReference>
<keyword evidence="4" id="KW-0963">Cytoplasm</keyword>
<dbReference type="GO" id="GO:0003779">
    <property type="term" value="F:actin binding"/>
    <property type="evidence" value="ECO:0007669"/>
    <property type="project" value="UniProtKB-KW"/>
</dbReference>
<evidence type="ECO:0000313" key="17">
    <source>
        <dbReference type="Proteomes" id="UP000245119"/>
    </source>
</evidence>
<dbReference type="GO" id="GO:0016010">
    <property type="term" value="C:dystrophin-associated glycoprotein complex"/>
    <property type="evidence" value="ECO:0007669"/>
    <property type="project" value="UniProtKB-ARBA"/>
</dbReference>
<evidence type="ECO:0000256" key="2">
    <source>
        <dbReference type="ARBA" id="ARBA00004278"/>
    </source>
</evidence>
<reference evidence="16 17" key="1">
    <citation type="submission" date="2018-04" db="EMBL/GenBank/DDBJ databases">
        <title>The genome of golden apple snail Pomacea canaliculata provides insight into stress tolerance and invasive adaptation.</title>
        <authorList>
            <person name="Liu C."/>
            <person name="Liu B."/>
            <person name="Ren Y."/>
            <person name="Zhang Y."/>
            <person name="Wang H."/>
            <person name="Li S."/>
            <person name="Jiang F."/>
            <person name="Yin L."/>
            <person name="Zhang G."/>
            <person name="Qian W."/>
            <person name="Fan W."/>
        </authorList>
    </citation>
    <scope>NUCLEOTIDE SEQUENCE [LARGE SCALE GENOMIC DNA]</scope>
    <source>
        <strain evidence="16">SZHN2017</strain>
        <tissue evidence="16">Muscle</tissue>
    </source>
</reference>
<dbReference type="InterPro" id="IPR015153">
    <property type="entry name" value="EF-hand_dom_typ1"/>
</dbReference>
<keyword evidence="5" id="KW-0479">Metal-binding</keyword>
<dbReference type="GO" id="GO:0005856">
    <property type="term" value="C:cytoskeleton"/>
    <property type="evidence" value="ECO:0007669"/>
    <property type="project" value="UniProtKB-SubCell"/>
</dbReference>
<dbReference type="Gene3D" id="3.30.60.90">
    <property type="match status" value="1"/>
</dbReference>
<keyword evidence="8" id="KW-0106">Calcium</keyword>
<sequence length="759" mass="84857">MPPIQSDEEYDAAVQGWECRETNHGVPYYLNGSLKKSTWDHPYYTRVLEELEKYQTVHYAAYRTALKLRHLQKKFGLDLLSLHCLQTVLDDHGFPLGCTGLIDCQSLQLLLLDMFHSADFRHFDTFRQDAASELLLNYLMNLLDRERSGNMNVRSVKLVLAALCSATLPQKYRLKHDCKCNVCKQNPIVGFRYKCLQCFKYNICQDCFFHGRVSKQHHPDHPIQEYCLPATPKDDTKAFIKIIHNKLRPRSLRKKKLAYLPVDNCGNQNFSEWRTKEEVSAPSSSMAQHSSIEIIVDAGTVSEDDSGHSSDHCGDGCGSPLRAPPSPSPLSYYDNSTSPVRYLQEHKPNMSQNRMTDRHSLIHLVHRLRRENRALRQQLRGGLHNHSDKDLWTSHATAEVIAEVTVEPSRTSQIFADLSQTDSQDTVSDNQELNQKSVEKQEQPEFPISPITETSTALSMCYYCYTSECFNSILDGESLHSHQSSTDCAIKAQSHPNSMPPLLKTGPTKPPRIKDAVELQTSTGVRLDADDGYGLEAEQHPANVLSDDGEGEVSTVISDNDKNEDEYSYTLSSAITDRGTPASSLPTKGHVRCDRRWLRMSASLHTPTSTQCLMPAAMLHKGPSVTFLDSDDVRDRRRSTGTLDVSSAHGISSLLVTPETSRGEESKHAPPSWGLCTPGADKSLFGVSRTDSCLLTPEKAEIEAMLQWIDNAFPPSLTYSALSLCPDETTAQDRMLRAAEDIGQAMADLVQATTDTCCT</sequence>
<evidence type="ECO:0000259" key="14">
    <source>
        <dbReference type="PROSITE" id="PS50020"/>
    </source>
</evidence>
<evidence type="ECO:0000256" key="4">
    <source>
        <dbReference type="ARBA" id="ARBA00022490"/>
    </source>
</evidence>
<evidence type="ECO:0000313" key="16">
    <source>
        <dbReference type="EMBL" id="PVD23725.1"/>
    </source>
</evidence>
<dbReference type="EMBL" id="PZQS01000010">
    <property type="protein sequence ID" value="PVD23725.1"/>
    <property type="molecule type" value="Genomic_DNA"/>
</dbReference>
<dbReference type="CDD" id="cd00201">
    <property type="entry name" value="WW"/>
    <property type="match status" value="1"/>
</dbReference>
<evidence type="ECO:0000256" key="1">
    <source>
        <dbReference type="ARBA" id="ARBA00004245"/>
    </source>
</evidence>
<evidence type="ECO:0000256" key="12">
    <source>
        <dbReference type="PROSITE-ProRule" id="PRU00228"/>
    </source>
</evidence>
<keyword evidence="10" id="KW-0009">Actin-binding</keyword>
<dbReference type="Proteomes" id="UP000245119">
    <property type="component" value="Linkage Group LG10"/>
</dbReference>
<dbReference type="GO" id="GO:0045202">
    <property type="term" value="C:synapse"/>
    <property type="evidence" value="ECO:0007669"/>
    <property type="project" value="GOC"/>
</dbReference>
<dbReference type="InterPro" id="IPR001202">
    <property type="entry name" value="WW_dom"/>
</dbReference>
<keyword evidence="11" id="KW-0206">Cytoskeleton</keyword>
<dbReference type="CDD" id="cd02334">
    <property type="entry name" value="ZZ_dystrophin"/>
    <property type="match status" value="1"/>
</dbReference>
<dbReference type="GO" id="GO:0005737">
    <property type="term" value="C:cytoplasm"/>
    <property type="evidence" value="ECO:0007669"/>
    <property type="project" value="UniProtKB-ARBA"/>
</dbReference>